<feature type="compositionally biased region" description="Acidic residues" evidence="1">
    <location>
        <begin position="28"/>
        <end position="40"/>
    </location>
</feature>
<dbReference type="Proteomes" id="UP000299102">
    <property type="component" value="Unassembled WGS sequence"/>
</dbReference>
<feature type="compositionally biased region" description="Polar residues" evidence="1">
    <location>
        <begin position="68"/>
        <end position="77"/>
    </location>
</feature>
<name>A0A4C1YR95_EUMVA</name>
<accession>A0A4C1YR95</accession>
<reference evidence="2 3" key="1">
    <citation type="journal article" date="2019" name="Commun. Biol.">
        <title>The bagworm genome reveals a unique fibroin gene that provides high tensile strength.</title>
        <authorList>
            <person name="Kono N."/>
            <person name="Nakamura H."/>
            <person name="Ohtoshi R."/>
            <person name="Tomita M."/>
            <person name="Numata K."/>
            <person name="Arakawa K."/>
        </authorList>
    </citation>
    <scope>NUCLEOTIDE SEQUENCE [LARGE SCALE GENOMIC DNA]</scope>
</reference>
<evidence type="ECO:0000313" key="3">
    <source>
        <dbReference type="Proteomes" id="UP000299102"/>
    </source>
</evidence>
<dbReference type="EMBL" id="BGZK01001319">
    <property type="protein sequence ID" value="GBP77149.1"/>
    <property type="molecule type" value="Genomic_DNA"/>
</dbReference>
<feature type="region of interest" description="Disordered" evidence="1">
    <location>
        <begin position="1"/>
        <end position="87"/>
    </location>
</feature>
<feature type="compositionally biased region" description="Polar residues" evidence="1">
    <location>
        <begin position="50"/>
        <end position="61"/>
    </location>
</feature>
<evidence type="ECO:0000313" key="2">
    <source>
        <dbReference type="EMBL" id="GBP77149.1"/>
    </source>
</evidence>
<protein>
    <submittedName>
        <fullName evidence="2">Uncharacterized protein</fullName>
    </submittedName>
</protein>
<dbReference type="AlphaFoldDB" id="A0A4C1YR95"/>
<organism evidence="2 3">
    <name type="scientific">Eumeta variegata</name>
    <name type="common">Bagworm moth</name>
    <name type="synonym">Eumeta japonica</name>
    <dbReference type="NCBI Taxonomy" id="151549"/>
    <lineage>
        <taxon>Eukaryota</taxon>
        <taxon>Metazoa</taxon>
        <taxon>Ecdysozoa</taxon>
        <taxon>Arthropoda</taxon>
        <taxon>Hexapoda</taxon>
        <taxon>Insecta</taxon>
        <taxon>Pterygota</taxon>
        <taxon>Neoptera</taxon>
        <taxon>Endopterygota</taxon>
        <taxon>Lepidoptera</taxon>
        <taxon>Glossata</taxon>
        <taxon>Ditrysia</taxon>
        <taxon>Tineoidea</taxon>
        <taxon>Psychidae</taxon>
        <taxon>Oiketicinae</taxon>
        <taxon>Eumeta</taxon>
    </lineage>
</organism>
<keyword evidence="3" id="KW-1185">Reference proteome</keyword>
<sequence>MEEEKSKTAQMVVNNEEPEKETNAEEGGKEEEESSDEQSDPMDLTYICDSLSSPDESYQSVSEDENELNSQEESQMNELGKRKRKPV</sequence>
<gene>
    <name evidence="2" type="ORF">EVAR_38727_1</name>
</gene>
<evidence type="ECO:0000256" key="1">
    <source>
        <dbReference type="SAM" id="MobiDB-lite"/>
    </source>
</evidence>
<proteinExistence type="predicted"/>
<comment type="caution">
    <text evidence="2">The sequence shown here is derived from an EMBL/GenBank/DDBJ whole genome shotgun (WGS) entry which is preliminary data.</text>
</comment>